<dbReference type="SUPFAM" id="SSF54373">
    <property type="entry name" value="FAD-linked reductases, C-terminal domain"/>
    <property type="match status" value="1"/>
</dbReference>
<gene>
    <name evidence="2" type="ORF">TTHERM_00264690</name>
</gene>
<name>Q22U13_TETTS</name>
<dbReference type="PANTHER" id="PTHR10742:SF410">
    <property type="entry name" value="LYSINE-SPECIFIC HISTONE DEMETHYLASE 2"/>
    <property type="match status" value="1"/>
</dbReference>
<dbReference type="STRING" id="312017.Q22U13"/>
<dbReference type="OrthoDB" id="334028at2759"/>
<dbReference type="KEGG" id="tet:TTHERM_00264690"/>
<protein>
    <submittedName>
        <fullName evidence="2">Flavin containing family amine oxidase</fullName>
    </submittedName>
</protein>
<feature type="domain" description="Amine oxidase" evidence="1">
    <location>
        <begin position="220"/>
        <end position="437"/>
    </location>
</feature>
<dbReference type="RefSeq" id="XP_001009119.1">
    <property type="nucleotide sequence ID" value="XM_001009119.3"/>
</dbReference>
<dbReference type="InParanoid" id="Q22U13"/>
<dbReference type="Proteomes" id="UP000009168">
    <property type="component" value="Unassembled WGS sequence"/>
</dbReference>
<keyword evidence="3" id="KW-1185">Reference proteome</keyword>
<dbReference type="eggNOG" id="KOG0029">
    <property type="taxonomic scope" value="Eukaryota"/>
</dbReference>
<organism evidence="2 3">
    <name type="scientific">Tetrahymena thermophila (strain SB210)</name>
    <dbReference type="NCBI Taxonomy" id="312017"/>
    <lineage>
        <taxon>Eukaryota</taxon>
        <taxon>Sar</taxon>
        <taxon>Alveolata</taxon>
        <taxon>Ciliophora</taxon>
        <taxon>Intramacronucleata</taxon>
        <taxon>Oligohymenophorea</taxon>
        <taxon>Hymenostomatida</taxon>
        <taxon>Tetrahymenina</taxon>
        <taxon>Tetrahymenidae</taxon>
        <taxon>Tetrahymena</taxon>
    </lineage>
</organism>
<dbReference type="Gene3D" id="3.50.50.60">
    <property type="entry name" value="FAD/NAD(P)-binding domain"/>
    <property type="match status" value="1"/>
</dbReference>
<dbReference type="OMA" id="GRIKTCW"/>
<proteinExistence type="predicted"/>
<dbReference type="HOGENOM" id="CLU_004498_10_2_1"/>
<dbReference type="GO" id="GO:0016491">
    <property type="term" value="F:oxidoreductase activity"/>
    <property type="evidence" value="ECO:0007669"/>
    <property type="project" value="InterPro"/>
</dbReference>
<dbReference type="SUPFAM" id="SSF51905">
    <property type="entry name" value="FAD/NAD(P)-binding domain"/>
    <property type="match status" value="1"/>
</dbReference>
<dbReference type="EMBL" id="GG662830">
    <property type="protein sequence ID" value="EAR88874.1"/>
    <property type="molecule type" value="Genomic_DNA"/>
</dbReference>
<dbReference type="AlphaFoldDB" id="Q22U13"/>
<evidence type="ECO:0000313" key="3">
    <source>
        <dbReference type="Proteomes" id="UP000009168"/>
    </source>
</evidence>
<dbReference type="InterPro" id="IPR002937">
    <property type="entry name" value="Amino_oxidase"/>
</dbReference>
<dbReference type="GeneID" id="7826094"/>
<dbReference type="Gene3D" id="3.90.660.10">
    <property type="match status" value="1"/>
</dbReference>
<dbReference type="Pfam" id="PF13450">
    <property type="entry name" value="NAD_binding_8"/>
    <property type="match status" value="1"/>
</dbReference>
<accession>Q22U13</accession>
<sequence>MELNQQLNNLSLQQQQQQEEDIYDVIVIGSGISGLATAHNLVKNNYKVKILEARSVYGGRISKNENLANFAVETGGEEIHLRKSAYFQLAKDMGADIISEISHSIYFVEHPEKEEMITEDDFFEQFPQYDIWDMTEKEYDQLSFDVSIKDYLEEKKIYSKCGKFYQNLLGTENGTQLSKISWKGVQEYDKLVEKSDHSMITNMSHYDVITKAFGDVLPLIQYSSPVSKIDYSDEKSIKITIKDGRTFYSKQVLITVTISQLKNNSIEFIPSLPQNKLDAIKTINFGISGKLQYRFKERFWPENFNSIILWDHDFGMTWNSSLCKDRSKSNVLTTLLVEEVAIKVEDEQIRKELISTFLKKLAKLFKNDKIPELLEDHIYTGYSTKEYIEGGYTTPTLHWTKERQDLAEPLQNRLFFGGEATSILNHSTIHGAYESALVQTENILLSNKK</sequence>
<dbReference type="InterPro" id="IPR036188">
    <property type="entry name" value="FAD/NAD-bd_sf"/>
</dbReference>
<reference evidence="3" key="1">
    <citation type="journal article" date="2006" name="PLoS Biol.">
        <title>Macronuclear genome sequence of the ciliate Tetrahymena thermophila, a model eukaryote.</title>
        <authorList>
            <person name="Eisen J.A."/>
            <person name="Coyne R.S."/>
            <person name="Wu M."/>
            <person name="Wu D."/>
            <person name="Thiagarajan M."/>
            <person name="Wortman J.R."/>
            <person name="Badger J.H."/>
            <person name="Ren Q."/>
            <person name="Amedeo P."/>
            <person name="Jones K.M."/>
            <person name="Tallon L.J."/>
            <person name="Delcher A.L."/>
            <person name="Salzberg S.L."/>
            <person name="Silva J.C."/>
            <person name="Haas B.J."/>
            <person name="Majoros W.H."/>
            <person name="Farzad M."/>
            <person name="Carlton J.M."/>
            <person name="Smith R.K. Jr."/>
            <person name="Garg J."/>
            <person name="Pearlman R.E."/>
            <person name="Karrer K.M."/>
            <person name="Sun L."/>
            <person name="Manning G."/>
            <person name="Elde N.C."/>
            <person name="Turkewitz A.P."/>
            <person name="Asai D.J."/>
            <person name="Wilkes D.E."/>
            <person name="Wang Y."/>
            <person name="Cai H."/>
            <person name="Collins K."/>
            <person name="Stewart B.A."/>
            <person name="Lee S.R."/>
            <person name="Wilamowska K."/>
            <person name="Weinberg Z."/>
            <person name="Ruzzo W.L."/>
            <person name="Wloga D."/>
            <person name="Gaertig J."/>
            <person name="Frankel J."/>
            <person name="Tsao C.-C."/>
            <person name="Gorovsky M.A."/>
            <person name="Keeling P.J."/>
            <person name="Waller R.F."/>
            <person name="Patron N.J."/>
            <person name="Cherry J.M."/>
            <person name="Stover N.A."/>
            <person name="Krieger C.J."/>
            <person name="del Toro C."/>
            <person name="Ryder H.F."/>
            <person name="Williamson S.C."/>
            <person name="Barbeau R.A."/>
            <person name="Hamilton E.P."/>
            <person name="Orias E."/>
        </authorList>
    </citation>
    <scope>NUCLEOTIDE SEQUENCE [LARGE SCALE GENOMIC DNA]</scope>
    <source>
        <strain evidence="3">SB210</strain>
    </source>
</reference>
<dbReference type="InterPro" id="IPR050281">
    <property type="entry name" value="Flavin_monoamine_oxidase"/>
</dbReference>
<evidence type="ECO:0000259" key="1">
    <source>
        <dbReference type="Pfam" id="PF01593"/>
    </source>
</evidence>
<dbReference type="Pfam" id="PF01593">
    <property type="entry name" value="Amino_oxidase"/>
    <property type="match status" value="1"/>
</dbReference>
<dbReference type="PANTHER" id="PTHR10742">
    <property type="entry name" value="FLAVIN MONOAMINE OXIDASE"/>
    <property type="match status" value="1"/>
</dbReference>
<evidence type="ECO:0000313" key="2">
    <source>
        <dbReference type="EMBL" id="EAR88874.1"/>
    </source>
</evidence>